<proteinExistence type="predicted"/>
<reference evidence="2 3" key="1">
    <citation type="submission" date="2016-02" db="EMBL/GenBank/DDBJ databases">
        <title>Band-tailed pigeon sequencing and assembly.</title>
        <authorList>
            <person name="Soares A.E."/>
            <person name="Novak B.J."/>
            <person name="Rice E.S."/>
            <person name="O'Connell B."/>
            <person name="Chang D."/>
            <person name="Weber S."/>
            <person name="Shapiro B."/>
        </authorList>
    </citation>
    <scope>NUCLEOTIDE SEQUENCE [LARGE SCALE GENOMIC DNA]</scope>
    <source>
        <strain evidence="2">BTP2013</strain>
        <tissue evidence="2">Blood</tissue>
    </source>
</reference>
<evidence type="ECO:0000313" key="3">
    <source>
        <dbReference type="Proteomes" id="UP000190648"/>
    </source>
</evidence>
<sequence length="142" mass="16180">MGKKFVIKSGTSLGTTKSCIQQMDLLTWASSEGRNWERCSHNAQLRNQLPYMEKDFCSLLLMGCGILLLLVLPNNRYAPAYQSCFEMLQLVATFPVILLTPTFPLLAPSHSRKNWSRSSQIPPCFPPCGTRVEMWMWVCFPM</sequence>
<organism evidence="2 3">
    <name type="scientific">Patagioenas fasciata monilis</name>
    <dbReference type="NCBI Taxonomy" id="372326"/>
    <lineage>
        <taxon>Eukaryota</taxon>
        <taxon>Metazoa</taxon>
        <taxon>Chordata</taxon>
        <taxon>Craniata</taxon>
        <taxon>Vertebrata</taxon>
        <taxon>Euteleostomi</taxon>
        <taxon>Archelosauria</taxon>
        <taxon>Archosauria</taxon>
        <taxon>Dinosauria</taxon>
        <taxon>Saurischia</taxon>
        <taxon>Theropoda</taxon>
        <taxon>Coelurosauria</taxon>
        <taxon>Aves</taxon>
        <taxon>Neognathae</taxon>
        <taxon>Neoaves</taxon>
        <taxon>Columbimorphae</taxon>
        <taxon>Columbiformes</taxon>
        <taxon>Columbidae</taxon>
        <taxon>Patagioenas</taxon>
    </lineage>
</organism>
<keyword evidence="1" id="KW-0472">Membrane</keyword>
<comment type="caution">
    <text evidence="2">The sequence shown here is derived from an EMBL/GenBank/DDBJ whole genome shotgun (WGS) entry which is preliminary data.</text>
</comment>
<dbReference type="Proteomes" id="UP000190648">
    <property type="component" value="Unassembled WGS sequence"/>
</dbReference>
<keyword evidence="1" id="KW-0812">Transmembrane</keyword>
<dbReference type="AlphaFoldDB" id="A0A1V4JZ84"/>
<feature type="transmembrane region" description="Helical" evidence="1">
    <location>
        <begin position="87"/>
        <end position="107"/>
    </location>
</feature>
<name>A0A1V4JZ84_PATFA</name>
<evidence type="ECO:0000313" key="2">
    <source>
        <dbReference type="EMBL" id="OPJ77522.1"/>
    </source>
</evidence>
<keyword evidence="1" id="KW-1133">Transmembrane helix</keyword>
<accession>A0A1V4JZ84</accession>
<feature type="transmembrane region" description="Helical" evidence="1">
    <location>
        <begin position="56"/>
        <end position="75"/>
    </location>
</feature>
<keyword evidence="3" id="KW-1185">Reference proteome</keyword>
<protein>
    <submittedName>
        <fullName evidence="2">Uncharacterized protein</fullName>
    </submittedName>
</protein>
<dbReference type="EMBL" id="LSYS01005418">
    <property type="protein sequence ID" value="OPJ77522.1"/>
    <property type="molecule type" value="Genomic_DNA"/>
</dbReference>
<gene>
    <name evidence="2" type="ORF">AV530_019775</name>
</gene>
<evidence type="ECO:0000256" key="1">
    <source>
        <dbReference type="SAM" id="Phobius"/>
    </source>
</evidence>